<dbReference type="Proteomes" id="UP000616885">
    <property type="component" value="Unassembled WGS sequence"/>
</dbReference>
<keyword evidence="2" id="KW-0472">Membrane</keyword>
<comment type="caution">
    <text evidence="4">The sequence shown here is derived from an EMBL/GenBank/DDBJ whole genome shotgun (WGS) entry which is preliminary data.</text>
</comment>
<feature type="signal peptide" evidence="3">
    <location>
        <begin position="1"/>
        <end position="23"/>
    </location>
</feature>
<dbReference type="EMBL" id="JADCTT010000015">
    <property type="protein sequence ID" value="KAF9744120.1"/>
    <property type="molecule type" value="Genomic_DNA"/>
</dbReference>
<gene>
    <name evidence="4" type="ORF">IM811_005700</name>
</gene>
<sequence>MSLSLQLPSHLLLLALSLSVGESSPVPEKPNDQSQNLTRNTGNLISVIGLIVAIIVIARNIFVSLTLRRRAQQERPNSRESSTTVGFVVRSQNRD</sequence>
<feature type="chain" id="PRO_5034442374" evidence="3">
    <location>
        <begin position="24"/>
        <end position="95"/>
    </location>
</feature>
<feature type="region of interest" description="Disordered" evidence="1">
    <location>
        <begin position="71"/>
        <end position="95"/>
    </location>
</feature>
<evidence type="ECO:0000256" key="3">
    <source>
        <dbReference type="SAM" id="SignalP"/>
    </source>
</evidence>
<keyword evidence="2" id="KW-0812">Transmembrane</keyword>
<keyword evidence="2" id="KW-1133">Transmembrane helix</keyword>
<organism evidence="4 5">
    <name type="scientific">Bionectria ochroleuca</name>
    <name type="common">Gliocladium roseum</name>
    <dbReference type="NCBI Taxonomy" id="29856"/>
    <lineage>
        <taxon>Eukaryota</taxon>
        <taxon>Fungi</taxon>
        <taxon>Dikarya</taxon>
        <taxon>Ascomycota</taxon>
        <taxon>Pezizomycotina</taxon>
        <taxon>Sordariomycetes</taxon>
        <taxon>Hypocreomycetidae</taxon>
        <taxon>Hypocreales</taxon>
        <taxon>Bionectriaceae</taxon>
        <taxon>Clonostachys</taxon>
    </lineage>
</organism>
<evidence type="ECO:0000313" key="4">
    <source>
        <dbReference type="EMBL" id="KAF9744120.1"/>
    </source>
</evidence>
<evidence type="ECO:0000256" key="2">
    <source>
        <dbReference type="SAM" id="Phobius"/>
    </source>
</evidence>
<evidence type="ECO:0000313" key="5">
    <source>
        <dbReference type="Proteomes" id="UP000616885"/>
    </source>
</evidence>
<evidence type="ECO:0000256" key="1">
    <source>
        <dbReference type="SAM" id="MobiDB-lite"/>
    </source>
</evidence>
<dbReference type="AlphaFoldDB" id="A0A8H7K3F1"/>
<reference evidence="4" key="1">
    <citation type="submission" date="2020-10" db="EMBL/GenBank/DDBJ databases">
        <title>High-Quality Genome Resource of Clonostachys rosea strain S41 by Oxford Nanopore Long-Read Sequencing.</title>
        <authorList>
            <person name="Wang H."/>
        </authorList>
    </citation>
    <scope>NUCLEOTIDE SEQUENCE</scope>
    <source>
        <strain evidence="4">S41</strain>
    </source>
</reference>
<accession>A0A8H7K3F1</accession>
<name>A0A8H7K3F1_BIOOC</name>
<proteinExistence type="predicted"/>
<protein>
    <submittedName>
        <fullName evidence="4">Uncharacterized protein</fullName>
    </submittedName>
</protein>
<feature type="transmembrane region" description="Helical" evidence="2">
    <location>
        <begin position="45"/>
        <end position="67"/>
    </location>
</feature>
<keyword evidence="3" id="KW-0732">Signal</keyword>